<dbReference type="Proteomes" id="UP001152321">
    <property type="component" value="Unassembled WGS sequence"/>
</dbReference>
<name>A0ABT6DDI1_9BACT</name>
<gene>
    <name evidence="3" type="ORF">NWE73_00910</name>
</gene>
<keyword evidence="4" id="KW-1185">Reference proteome</keyword>
<organism evidence="3 4">
    <name type="scientific">Bdellovibrio svalbardensis</name>
    <dbReference type="NCBI Taxonomy" id="2972972"/>
    <lineage>
        <taxon>Bacteria</taxon>
        <taxon>Pseudomonadati</taxon>
        <taxon>Bdellovibrionota</taxon>
        <taxon>Bdellovibrionia</taxon>
        <taxon>Bdellovibrionales</taxon>
        <taxon>Pseudobdellovibrionaceae</taxon>
        <taxon>Bdellovibrio</taxon>
    </lineage>
</organism>
<feature type="transmembrane region" description="Helical" evidence="2">
    <location>
        <begin position="155"/>
        <end position="175"/>
    </location>
</feature>
<proteinExistence type="predicted"/>
<feature type="region of interest" description="Disordered" evidence="1">
    <location>
        <begin position="1"/>
        <end position="31"/>
    </location>
</feature>
<keyword evidence="2" id="KW-0812">Transmembrane</keyword>
<feature type="transmembrane region" description="Helical" evidence="2">
    <location>
        <begin position="78"/>
        <end position="96"/>
    </location>
</feature>
<sequence length="182" mass="20727">MEPEKERLRPRVPKKRPSEEESETMPPEFRKEPEDHIQFETIRKNYAQETSIVLGFSFVIVGLLGFVIPYFLNFHLSYTNNIIHVVTGTLALWFGFDRNITAKRFCYIAGAFYAVLGLLGFVAGTPGIASVANPVEDRFLWRFIPEVLEFGTTDHAIHLLVGITFLLAAIMKFTVKVPKEGY</sequence>
<keyword evidence="2" id="KW-1133">Transmembrane helix</keyword>
<keyword evidence="2" id="KW-0472">Membrane</keyword>
<accession>A0ABT6DDI1</accession>
<feature type="transmembrane region" description="Helical" evidence="2">
    <location>
        <begin position="108"/>
        <end position="135"/>
    </location>
</feature>
<dbReference type="EMBL" id="JANRMI010000001">
    <property type="protein sequence ID" value="MDG0814901.1"/>
    <property type="molecule type" value="Genomic_DNA"/>
</dbReference>
<evidence type="ECO:0000256" key="1">
    <source>
        <dbReference type="SAM" id="MobiDB-lite"/>
    </source>
</evidence>
<dbReference type="RefSeq" id="WP_277576383.1">
    <property type="nucleotide sequence ID" value="NZ_JANRMI010000001.1"/>
</dbReference>
<evidence type="ECO:0000313" key="4">
    <source>
        <dbReference type="Proteomes" id="UP001152321"/>
    </source>
</evidence>
<feature type="transmembrane region" description="Helical" evidence="2">
    <location>
        <begin position="52"/>
        <end position="72"/>
    </location>
</feature>
<protein>
    <submittedName>
        <fullName evidence="3">DUF4383 domain-containing protein</fullName>
    </submittedName>
</protein>
<comment type="caution">
    <text evidence="3">The sequence shown here is derived from an EMBL/GenBank/DDBJ whole genome shotgun (WGS) entry which is preliminary data.</text>
</comment>
<evidence type="ECO:0000313" key="3">
    <source>
        <dbReference type="EMBL" id="MDG0814901.1"/>
    </source>
</evidence>
<reference evidence="3" key="1">
    <citation type="submission" date="2022-08" db="EMBL/GenBank/DDBJ databases">
        <title>Novel Bdellovibrio Species Isolated from Svalbard: Designation Bdellovibrio svalbardensis.</title>
        <authorList>
            <person name="Mitchell R.J."/>
            <person name="Choi S.Y."/>
        </authorList>
    </citation>
    <scope>NUCLEOTIDE SEQUENCE</scope>
    <source>
        <strain evidence="3">PAP01</strain>
    </source>
</reference>
<evidence type="ECO:0000256" key="2">
    <source>
        <dbReference type="SAM" id="Phobius"/>
    </source>
</evidence>